<feature type="transmembrane region" description="Helical" evidence="12">
    <location>
        <begin position="1314"/>
        <end position="1335"/>
    </location>
</feature>
<name>A0AA38XUD0_9EURO</name>
<evidence type="ECO:0000256" key="10">
    <source>
        <dbReference type="ARBA" id="ARBA00023242"/>
    </source>
</evidence>
<keyword evidence="12" id="KW-1133">Transmembrane helix</keyword>
<dbReference type="InterPro" id="IPR036188">
    <property type="entry name" value="FAD/NAD-bd_sf"/>
</dbReference>
<gene>
    <name evidence="14" type="ORF">H2204_011456</name>
</gene>
<comment type="caution">
    <text evidence="14">The sequence shown here is derived from an EMBL/GenBank/DDBJ whole genome shotgun (WGS) entry which is preliminary data.</text>
</comment>
<dbReference type="GO" id="GO:0071949">
    <property type="term" value="F:FAD binding"/>
    <property type="evidence" value="ECO:0007669"/>
    <property type="project" value="InterPro"/>
</dbReference>
<evidence type="ECO:0000313" key="14">
    <source>
        <dbReference type="EMBL" id="KAJ9622847.1"/>
    </source>
</evidence>
<dbReference type="Gene3D" id="4.10.240.10">
    <property type="entry name" value="Zn(2)-C6 fungal-type DNA-binding domain"/>
    <property type="match status" value="1"/>
</dbReference>
<dbReference type="Pfam" id="PF01494">
    <property type="entry name" value="FAD_binding_3"/>
    <property type="match status" value="1"/>
</dbReference>
<keyword evidence="4" id="KW-0274">FAD</keyword>
<evidence type="ECO:0000256" key="2">
    <source>
        <dbReference type="ARBA" id="ARBA00022630"/>
    </source>
</evidence>
<keyword evidence="9" id="KW-0804">Transcription</keyword>
<dbReference type="InterPro" id="IPR007219">
    <property type="entry name" value="XnlR_reg_dom"/>
</dbReference>
<dbReference type="GO" id="GO:0006351">
    <property type="term" value="P:DNA-templated transcription"/>
    <property type="evidence" value="ECO:0007669"/>
    <property type="project" value="InterPro"/>
</dbReference>
<dbReference type="GO" id="GO:0000981">
    <property type="term" value="F:DNA-binding transcription factor activity, RNA polymerase II-specific"/>
    <property type="evidence" value="ECO:0007669"/>
    <property type="project" value="InterPro"/>
</dbReference>
<keyword evidence="12" id="KW-0472">Membrane</keyword>
<comment type="similarity">
    <text evidence="1">Belongs to the paxM FAD-dependent monooxygenase family.</text>
</comment>
<dbReference type="GO" id="GO:0008270">
    <property type="term" value="F:zinc ion binding"/>
    <property type="evidence" value="ECO:0007669"/>
    <property type="project" value="InterPro"/>
</dbReference>
<evidence type="ECO:0000256" key="8">
    <source>
        <dbReference type="ARBA" id="ARBA00023125"/>
    </source>
</evidence>
<dbReference type="GO" id="GO:0004497">
    <property type="term" value="F:monooxygenase activity"/>
    <property type="evidence" value="ECO:0007669"/>
    <property type="project" value="UniProtKB-KW"/>
</dbReference>
<evidence type="ECO:0000256" key="7">
    <source>
        <dbReference type="ARBA" id="ARBA00023033"/>
    </source>
</evidence>
<dbReference type="GO" id="GO:0003677">
    <property type="term" value="F:DNA binding"/>
    <property type="evidence" value="ECO:0007669"/>
    <property type="project" value="UniProtKB-KW"/>
</dbReference>
<proteinExistence type="inferred from homology"/>
<evidence type="ECO:0000256" key="11">
    <source>
        <dbReference type="SAM" id="MobiDB-lite"/>
    </source>
</evidence>
<dbReference type="SMART" id="SM00906">
    <property type="entry name" value="Fungal_trans"/>
    <property type="match status" value="1"/>
</dbReference>
<feature type="compositionally biased region" description="Basic and acidic residues" evidence="11">
    <location>
        <begin position="911"/>
        <end position="921"/>
    </location>
</feature>
<evidence type="ECO:0000256" key="1">
    <source>
        <dbReference type="ARBA" id="ARBA00007992"/>
    </source>
</evidence>
<evidence type="ECO:0000256" key="4">
    <source>
        <dbReference type="ARBA" id="ARBA00022827"/>
    </source>
</evidence>
<dbReference type="Proteomes" id="UP001172681">
    <property type="component" value="Unassembled WGS sequence"/>
</dbReference>
<feature type="region of interest" description="Disordered" evidence="11">
    <location>
        <begin position="904"/>
        <end position="936"/>
    </location>
</feature>
<dbReference type="Pfam" id="PF04082">
    <property type="entry name" value="Fungal_trans"/>
    <property type="match status" value="1"/>
</dbReference>
<dbReference type="Gene3D" id="3.50.50.60">
    <property type="entry name" value="FAD/NAD(P)-binding domain"/>
    <property type="match status" value="1"/>
</dbReference>
<evidence type="ECO:0000313" key="15">
    <source>
        <dbReference type="Proteomes" id="UP001172681"/>
    </source>
</evidence>
<sequence length="1451" mass="161053">MASANQRDYGNITLVQAWFVANIVELTDRLAGLALAARLGQSGHRVTVLEAAPQISEVGAGLTCAPNLTRLLSRWGLDKRLRQHTDTLDYVSLRRWEAGEILGASPLMPEVERKYGAPQYVVHRADVHTAMMEQTERVAEVRVASMVVSIDFDKPSVTLANGATLEADLIVGADGMKSTCRKLVYQRLEKVDKVIPTGDAAFRAMIPLEKIQDPDLRAFVQRPIATRWMGGGRHVQGYPIRHGQLYNMVMCHPDLGFSEESWTARGSKQSILDQFGDWDPLHLRKLIDLIPDEDIMIWQLCQHEPLPTWVMGKVVLMGDACHPMLPYVAQGAAQALEDAAVLALALDQASHADEVPVMLKAYELARKHRAEHIMSVAGNNRIGLHLEDGPEQEARDQRFRLIAQGGDNPDLLGNDKTQQALWGHDPEKEFLDNVACKYTQPTSPQDGKMTLTVICKPSSNKHGESPNLVQSSDGRLRHWQRALDSGKHPIENQRSIEDEPDTLVKWEKIKTKISLCSLVSMLHSVDFIENSGIGAIGHIIGYECSSSSGVPSVASTVWIPTITLSEGPLRAPAGMKGPQPRTLAHIFWREDAGSGRVLLIPPSLPGFWSDYPPITWTLLLQRIRAFADGTSKLKFPFLPLPERWIAYRSHSIRSYSLGPGFRVVDSHYPSLQTPDRHPLHAMSNNEAGDYSGHGATMRVRSSFDGEDAPAHKRQRTALACNSCRYRKSRCDGAHPICSTCRSQDLECIYRGPAPRPQQHSQETQSLEKRFQEFEGNIQNINSKFSRLEDLLTSLASRPSTSYGSDPSTSVRFALPPNPGLPSTLLSAIPGNSFSNGPPPSANDAQANSSKMHSDKPMSRLWPVTMQEDTVDGMGSIIFADESNSGFFGPSSNSALVSKIAKALESGPGPMREGRDFSRDLGGKLSRPASPPAQSKALQNPINPYILPSRSEIYRLIDIFFSYTGQSFPYISKSVLTQVVGELDSNRLSGMRKSALCLLNAVLAMGTSLDGTRRRQAKTRDIESDVFFQRALVLSPWTISNTANLETLQALTVMTQYLQGSSRSAQTWKLHGLLVQAAFQLGVYTTTSTTKLSAFEQEIRTRIWYTCIILDRIFATTFGRPPLIHKELTHVMMPRDVELDEIPKDRPDYNMPLGSSLGPSSCILFNPSIRLYCIQGDILTKIYDENKLSCQHLPSHELFSKTVELDQQLEQWKLTLHPLTTLLPLEFLDGMDPDNWVYTKIQTVLTLRFLSTRTLLFRKSLEHVLDVMVNPSDILRQAECSLPIGNIIIQTCIECCVQTITIICKLGSKTQYLPAWWYTAYYVFNSALILFGVICLQTAGNTSIGTRPAAELLVTLQTGLEALDIIGKETRIVRRCSKYLKKMVQVSKVLVRNHIPAQSIGAEVSALINSSPAIQAPSTTDGSEPSPFQTEFGPILIDEDYAFLDAWSDINF</sequence>
<protein>
    <recommendedName>
        <fullName evidence="13">Zn(2)-C6 fungal-type domain-containing protein</fullName>
    </recommendedName>
</protein>
<keyword evidence="2" id="KW-0285">Flavoprotein</keyword>
<dbReference type="InterPro" id="IPR001138">
    <property type="entry name" value="Zn2Cys6_DnaBD"/>
</dbReference>
<organism evidence="14 15">
    <name type="scientific">Knufia peltigerae</name>
    <dbReference type="NCBI Taxonomy" id="1002370"/>
    <lineage>
        <taxon>Eukaryota</taxon>
        <taxon>Fungi</taxon>
        <taxon>Dikarya</taxon>
        <taxon>Ascomycota</taxon>
        <taxon>Pezizomycotina</taxon>
        <taxon>Eurotiomycetes</taxon>
        <taxon>Chaetothyriomycetidae</taxon>
        <taxon>Chaetothyriales</taxon>
        <taxon>Trichomeriaceae</taxon>
        <taxon>Knufia</taxon>
    </lineage>
</organism>
<keyword evidence="10" id="KW-0539">Nucleus</keyword>
<keyword evidence="5" id="KW-0560">Oxidoreductase</keyword>
<dbReference type="PROSITE" id="PS00463">
    <property type="entry name" value="ZN2_CY6_FUNGAL_1"/>
    <property type="match status" value="1"/>
</dbReference>
<keyword evidence="12" id="KW-0812">Transmembrane</keyword>
<keyword evidence="7" id="KW-0503">Monooxygenase</keyword>
<dbReference type="SMART" id="SM00066">
    <property type="entry name" value="GAL4"/>
    <property type="match status" value="1"/>
</dbReference>
<dbReference type="PROSITE" id="PS50048">
    <property type="entry name" value="ZN2_CY6_FUNGAL_2"/>
    <property type="match status" value="1"/>
</dbReference>
<dbReference type="SUPFAM" id="SSF51905">
    <property type="entry name" value="FAD/NAD(P)-binding domain"/>
    <property type="match status" value="1"/>
</dbReference>
<dbReference type="PANTHER" id="PTHR13789:SF307">
    <property type="entry name" value="HYDROXYLASE, PUTATIVE (AFU_ORTHOLOGUE AFUA_2G04330)-RELATED"/>
    <property type="match status" value="1"/>
</dbReference>
<dbReference type="PANTHER" id="PTHR13789">
    <property type="entry name" value="MONOOXYGENASE"/>
    <property type="match status" value="1"/>
</dbReference>
<dbReference type="CDD" id="cd00067">
    <property type="entry name" value="GAL4"/>
    <property type="match status" value="1"/>
</dbReference>
<keyword evidence="6" id="KW-0805">Transcription regulation</keyword>
<dbReference type="InterPro" id="IPR002938">
    <property type="entry name" value="FAD-bd"/>
</dbReference>
<keyword evidence="3" id="KW-0479">Metal-binding</keyword>
<feature type="region of interest" description="Disordered" evidence="11">
    <location>
        <begin position="796"/>
        <end position="815"/>
    </location>
</feature>
<evidence type="ECO:0000259" key="13">
    <source>
        <dbReference type="PROSITE" id="PS50048"/>
    </source>
</evidence>
<dbReference type="EMBL" id="JAPDRN010000105">
    <property type="protein sequence ID" value="KAJ9622847.1"/>
    <property type="molecule type" value="Genomic_DNA"/>
</dbReference>
<feature type="domain" description="Zn(2)-C6 fungal-type" evidence="13">
    <location>
        <begin position="719"/>
        <end position="749"/>
    </location>
</feature>
<dbReference type="PRINTS" id="PR00420">
    <property type="entry name" value="RNGMNOXGNASE"/>
</dbReference>
<dbReference type="SUPFAM" id="SSF57701">
    <property type="entry name" value="Zn2/Cys6 DNA-binding domain"/>
    <property type="match status" value="1"/>
</dbReference>
<reference evidence="14" key="1">
    <citation type="submission" date="2022-10" db="EMBL/GenBank/DDBJ databases">
        <title>Culturing micro-colonial fungi from biological soil crusts in the Mojave desert and describing Neophaeococcomyces mojavensis, and introducing the new genera and species Taxawa tesnikishii.</title>
        <authorList>
            <person name="Kurbessoian T."/>
            <person name="Stajich J.E."/>
        </authorList>
    </citation>
    <scope>NUCLEOTIDE SEQUENCE</scope>
    <source>
        <strain evidence="14">TK_35</strain>
    </source>
</reference>
<dbReference type="SUPFAM" id="SSF54373">
    <property type="entry name" value="FAD-linked reductases, C-terminal domain"/>
    <property type="match status" value="1"/>
</dbReference>
<feature type="compositionally biased region" description="Polar residues" evidence="11">
    <location>
        <begin position="796"/>
        <end position="810"/>
    </location>
</feature>
<feature type="region of interest" description="Disordered" evidence="11">
    <location>
        <begin position="823"/>
        <end position="858"/>
    </location>
</feature>
<evidence type="ECO:0000256" key="12">
    <source>
        <dbReference type="SAM" id="Phobius"/>
    </source>
</evidence>
<evidence type="ECO:0000256" key="6">
    <source>
        <dbReference type="ARBA" id="ARBA00023015"/>
    </source>
</evidence>
<dbReference type="InterPro" id="IPR036864">
    <property type="entry name" value="Zn2-C6_fun-type_DNA-bd_sf"/>
</dbReference>
<keyword evidence="8" id="KW-0238">DNA-binding</keyword>
<evidence type="ECO:0000256" key="5">
    <source>
        <dbReference type="ARBA" id="ARBA00023002"/>
    </source>
</evidence>
<dbReference type="InterPro" id="IPR050493">
    <property type="entry name" value="FAD-dep_Monooxygenase_BioMet"/>
</dbReference>
<accession>A0AA38XUD0</accession>
<keyword evidence="15" id="KW-1185">Reference proteome</keyword>
<evidence type="ECO:0000256" key="9">
    <source>
        <dbReference type="ARBA" id="ARBA00023163"/>
    </source>
</evidence>
<dbReference type="CDD" id="cd12148">
    <property type="entry name" value="fungal_TF_MHR"/>
    <property type="match status" value="1"/>
</dbReference>
<evidence type="ECO:0000256" key="3">
    <source>
        <dbReference type="ARBA" id="ARBA00022723"/>
    </source>
</evidence>
<dbReference type="Pfam" id="PF00172">
    <property type="entry name" value="Zn_clus"/>
    <property type="match status" value="1"/>
</dbReference>